<dbReference type="NCBIfam" id="TIGR02584">
    <property type="entry name" value="cas_NE0113"/>
    <property type="match status" value="1"/>
</dbReference>
<accession>A0A1V8M8P2</accession>
<dbReference type="InterPro" id="IPR019092">
    <property type="entry name" value="SSO2081-like_dom"/>
</dbReference>
<dbReference type="AlphaFoldDB" id="A0A1V8M8P2"/>
<evidence type="ECO:0000259" key="1">
    <source>
        <dbReference type="Pfam" id="PF09623"/>
    </source>
</evidence>
<reference evidence="2 3" key="1">
    <citation type="submission" date="2015-12" db="EMBL/GenBank/DDBJ databases">
        <authorList>
            <person name="Shamseldin A."/>
            <person name="Moawad H."/>
            <person name="Abd El-Rahim W.M."/>
            <person name="Sadowsky M.J."/>
        </authorList>
    </citation>
    <scope>NUCLEOTIDE SEQUENCE [LARGE SCALE GENOMIC DNA]</scope>
    <source>
        <strain evidence="2 3">WF1</strain>
    </source>
</reference>
<feature type="domain" description="CRISPR system ring nuclease SSO2081-like" evidence="1">
    <location>
        <begin position="18"/>
        <end position="216"/>
    </location>
</feature>
<organism evidence="2 3">
    <name type="scientific">Methyloprofundus sedimenti</name>
    <dbReference type="NCBI Taxonomy" id="1420851"/>
    <lineage>
        <taxon>Bacteria</taxon>
        <taxon>Pseudomonadati</taxon>
        <taxon>Pseudomonadota</taxon>
        <taxon>Gammaproteobacteria</taxon>
        <taxon>Methylococcales</taxon>
        <taxon>Methylococcaceae</taxon>
        <taxon>Methyloprofundus</taxon>
    </lineage>
</organism>
<protein>
    <recommendedName>
        <fullName evidence="1">CRISPR system ring nuclease SSO2081-like domain-containing protein</fullName>
    </recommendedName>
</protein>
<dbReference type="CDD" id="cd09741">
    <property type="entry name" value="Csx1_III-U"/>
    <property type="match status" value="1"/>
</dbReference>
<evidence type="ECO:0000313" key="2">
    <source>
        <dbReference type="EMBL" id="OQK17970.1"/>
    </source>
</evidence>
<gene>
    <name evidence="2" type="ORF">AU255_08970</name>
</gene>
<dbReference type="Proteomes" id="UP000191980">
    <property type="component" value="Unassembled WGS sequence"/>
</dbReference>
<comment type="caution">
    <text evidence="2">The sequence shown here is derived from an EMBL/GenBank/DDBJ whole genome shotgun (WGS) entry which is preliminary data.</text>
</comment>
<dbReference type="Pfam" id="PF09623">
    <property type="entry name" value="Cas_NE0113"/>
    <property type="match status" value="1"/>
</dbReference>
<dbReference type="InterPro" id="IPR013413">
    <property type="entry name" value="CRISPR-assoc_prot_NE0113"/>
</dbReference>
<evidence type="ECO:0000313" key="3">
    <source>
        <dbReference type="Proteomes" id="UP000191980"/>
    </source>
</evidence>
<name>A0A1V8M8P2_9GAMM</name>
<dbReference type="RefSeq" id="WP_158083090.1">
    <property type="nucleotide sequence ID" value="NZ_LPUF01000001.1"/>
</dbReference>
<sequence length="374" mass="41957">MQPHEYNKRILIAVSGLSPQILTETLYGLAVNSSEPYIPTEIHLITTLEGAGRATLNLLHKDSGKFHALCREYQLPDIQFTEQNIHIIQDAQGNELDDIRTPEQNAAAADFITNTIKELTSDEDSAVHVSIAGGRKTMGYYLGYALSLFGRTQDRLSHVLVSEGYEGHKDFYYPTLESKVIHTWDNRPLDTSKAEISLAEIPFIRMRQDIPEKLLQGKAGFLDTITLARKAELEPELIIDKKNKRVSASGEVITLPDIQLAFYCWLLENTVVKQTTLEKPRTNKPREDYVKPFIKAYEEIAGKAKDTDKTVAALSDGMKSGFFSDKVNSINAALIRNLGARLAKPYLINKTKTRLTGEYFTEIAAEQLKLAIIK</sequence>
<dbReference type="STRING" id="1420851.AU255_08970"/>
<dbReference type="OrthoDB" id="9805822at2"/>
<keyword evidence="3" id="KW-1185">Reference proteome</keyword>
<proteinExistence type="predicted"/>
<dbReference type="EMBL" id="LPUF01000001">
    <property type="protein sequence ID" value="OQK17970.1"/>
    <property type="molecule type" value="Genomic_DNA"/>
</dbReference>